<dbReference type="GO" id="GO:0008233">
    <property type="term" value="F:peptidase activity"/>
    <property type="evidence" value="ECO:0007669"/>
    <property type="project" value="UniProtKB-KW"/>
</dbReference>
<keyword evidence="2" id="KW-0645">Protease</keyword>
<dbReference type="Pfam" id="PF13650">
    <property type="entry name" value="Asp_protease_2"/>
    <property type="match status" value="2"/>
</dbReference>
<keyword evidence="2" id="KW-0378">Hydrolase</keyword>
<feature type="domain" description="PDZ" evidence="1">
    <location>
        <begin position="353"/>
        <end position="432"/>
    </location>
</feature>
<dbReference type="Gene3D" id="2.40.70.10">
    <property type="entry name" value="Acid Proteases"/>
    <property type="match status" value="2"/>
</dbReference>
<reference evidence="2" key="1">
    <citation type="submission" date="2024-05" db="EMBL/GenBank/DDBJ databases">
        <title>Pontimicrobium maritimus sp. nov., isolated form sea water.</title>
        <authorList>
            <person name="Muhammad N."/>
            <person name="Vuong T.Q."/>
            <person name="Han H.L."/>
            <person name="Kim S.-G."/>
        </authorList>
    </citation>
    <scope>NUCLEOTIDE SEQUENCE</scope>
    <source>
        <strain evidence="2">SW4</strain>
    </source>
</reference>
<dbReference type="InterPro" id="IPR036034">
    <property type="entry name" value="PDZ_sf"/>
</dbReference>
<dbReference type="InterPro" id="IPR001478">
    <property type="entry name" value="PDZ"/>
</dbReference>
<dbReference type="SMART" id="SM00228">
    <property type="entry name" value="PDZ"/>
    <property type="match status" value="1"/>
</dbReference>
<dbReference type="EMBL" id="CP157199">
    <property type="protein sequence ID" value="XBG61815.1"/>
    <property type="molecule type" value="Genomic_DNA"/>
</dbReference>
<evidence type="ECO:0000313" key="2">
    <source>
        <dbReference type="EMBL" id="XBG61815.1"/>
    </source>
</evidence>
<dbReference type="InterPro" id="IPR021109">
    <property type="entry name" value="Peptidase_aspartic_dom_sf"/>
</dbReference>
<dbReference type="AlphaFoldDB" id="A0AAU7BV06"/>
<accession>A0AAU7BV06</accession>
<dbReference type="InterPro" id="IPR041489">
    <property type="entry name" value="PDZ_6"/>
</dbReference>
<dbReference type="GO" id="GO:0006508">
    <property type="term" value="P:proteolysis"/>
    <property type="evidence" value="ECO:0007669"/>
    <property type="project" value="UniProtKB-KW"/>
</dbReference>
<dbReference type="SUPFAM" id="SSF50156">
    <property type="entry name" value="PDZ domain-like"/>
    <property type="match status" value="1"/>
</dbReference>
<proteinExistence type="predicted"/>
<evidence type="ECO:0000259" key="1">
    <source>
        <dbReference type="SMART" id="SM00228"/>
    </source>
</evidence>
<name>A0AAU7BV06_9FLAO</name>
<protein>
    <submittedName>
        <fullName evidence="2">Aspartyl protease family protein</fullName>
    </submittedName>
</protein>
<dbReference type="RefSeq" id="WP_347924616.1">
    <property type="nucleotide sequence ID" value="NZ_CP157199.1"/>
</dbReference>
<dbReference type="Gene3D" id="2.30.42.10">
    <property type="match status" value="1"/>
</dbReference>
<organism evidence="2">
    <name type="scientific">Pontimicrobium sp. SW4</name>
    <dbReference type="NCBI Taxonomy" id="3153519"/>
    <lineage>
        <taxon>Bacteria</taxon>
        <taxon>Pseudomonadati</taxon>
        <taxon>Bacteroidota</taxon>
        <taxon>Flavobacteriia</taxon>
        <taxon>Flavobacteriales</taxon>
        <taxon>Flavobacteriaceae</taxon>
        <taxon>Pontimicrobium</taxon>
    </lineage>
</organism>
<sequence>MKKRGLIFLILFILNLSGYAQGKFVLQDIVKDKISFKMISNLIIIPVEVNGVKLSFLLDTGVSKPIIFNFVNLSDELKINQTEQFFLRGLGEGNSVEALKSKDNIFRIGEAVSIGQDVYAIFDPSLNFTPQLGIPIHGIIGYDLFKDFIVEINYTKKHIILHNPEFYIPKKCKSCQTFNLEFSSNKPFIDGSVTINGNSKPVPVKLLIDSGGSDALWLFDDTEENIKIPEKFFHDFLGRGLSGSVYGKRTKINKFSIGTFTLEGVNTAFPDSTSISVARKFKERNGSLGGEILKRFNVIFDYPNRKITLRKNSNFKDSFNYNKSGISLEHSGVRVVKELKSNQAKMPYGTTNNSAGGSIINFSSSYKYALAPSFAIIELRKDSPAEKVGLKLDDIILRINNKDAHLYSIQEIMQLFYGPNGKRIKLIIDRAGVQMKFSFQLESMF</sequence>
<gene>
    <name evidence="2" type="ORF">ABGB03_02670</name>
</gene>
<dbReference type="Pfam" id="PF17820">
    <property type="entry name" value="PDZ_6"/>
    <property type="match status" value="1"/>
</dbReference>